<feature type="transmembrane region" description="Helical" evidence="2">
    <location>
        <begin position="71"/>
        <end position="91"/>
    </location>
</feature>
<comment type="caution">
    <text evidence="3">The sequence shown here is derived from an EMBL/GenBank/DDBJ whole genome shotgun (WGS) entry which is preliminary data.</text>
</comment>
<dbReference type="InterPro" id="IPR011659">
    <property type="entry name" value="WD40"/>
</dbReference>
<gene>
    <name evidence="3" type="ORF">AN963_24360</name>
</gene>
<proteinExistence type="predicted"/>
<evidence type="ECO:0000313" key="4">
    <source>
        <dbReference type="Proteomes" id="UP000051063"/>
    </source>
</evidence>
<dbReference type="EMBL" id="LJJB01000013">
    <property type="protein sequence ID" value="KQL44530.1"/>
    <property type="molecule type" value="Genomic_DNA"/>
</dbReference>
<keyword evidence="2" id="KW-1133">Transmembrane helix</keyword>
<keyword evidence="2" id="KW-0472">Membrane</keyword>
<keyword evidence="1" id="KW-0175">Coiled coil</keyword>
<dbReference type="InterPro" id="IPR011042">
    <property type="entry name" value="6-blade_b-propeller_TolB-like"/>
</dbReference>
<keyword evidence="4" id="KW-1185">Reference proteome</keyword>
<dbReference type="RefSeq" id="WP_055747116.1">
    <property type="nucleotide sequence ID" value="NZ_LJJB01000013.1"/>
</dbReference>
<name>A0ABR5N205_BRECH</name>
<dbReference type="Proteomes" id="UP000051063">
    <property type="component" value="Unassembled WGS sequence"/>
</dbReference>
<protein>
    <submittedName>
        <fullName evidence="3">Uncharacterized protein</fullName>
    </submittedName>
</protein>
<accession>A0ABR5N205</accession>
<dbReference type="SUPFAM" id="SSF82171">
    <property type="entry name" value="DPP6 N-terminal domain-like"/>
    <property type="match status" value="1"/>
</dbReference>
<keyword evidence="2" id="KW-0812">Transmembrane</keyword>
<evidence type="ECO:0000256" key="2">
    <source>
        <dbReference type="SAM" id="Phobius"/>
    </source>
</evidence>
<evidence type="ECO:0000256" key="1">
    <source>
        <dbReference type="SAM" id="Coils"/>
    </source>
</evidence>
<sequence length="357" mass="40448">MNEQDQHPRKREEEQTVASLLSHLQQMRRAVPVNYQLKADLKKQLLQRMKELDQQNRESMAVPASGKRKKWLRILAATILLGITIGTYSWWEKDMLAIEKHNVLSLPKQTTEEQIDIDPSGTQVAYIAPHAVIRTLSLDQKKHPVTIALPPTKGEYRALSWANHSQQVTVIEQLEGQSRIWIVDMPDPNNMSSSRLLKEEDQVKYHSPTWSPNDETIAYTRVKNGVEEIWMSSTVSFQEWKMAEGSQPEWSPDGRFLAFVKAGSIQVMEIRTGRISVLGEGEWPSWNGDVTLTYTTPSGNLVEAQVDEEPVVARELGLLSFSGDQVVRGNWAAEGKQLLLVHHDEQPDALVISLASR</sequence>
<dbReference type="Gene3D" id="2.120.10.30">
    <property type="entry name" value="TolB, C-terminal domain"/>
    <property type="match status" value="1"/>
</dbReference>
<organism evidence="3 4">
    <name type="scientific">Brevibacillus choshinensis</name>
    <dbReference type="NCBI Taxonomy" id="54911"/>
    <lineage>
        <taxon>Bacteria</taxon>
        <taxon>Bacillati</taxon>
        <taxon>Bacillota</taxon>
        <taxon>Bacilli</taxon>
        <taxon>Bacillales</taxon>
        <taxon>Paenibacillaceae</taxon>
        <taxon>Brevibacillus</taxon>
    </lineage>
</organism>
<reference evidence="3 4" key="1">
    <citation type="submission" date="2015-09" db="EMBL/GenBank/DDBJ databases">
        <title>Genome sequencing project for genomic taxonomy and phylogenomics of Bacillus-like bacteria.</title>
        <authorList>
            <person name="Liu B."/>
            <person name="Wang J."/>
            <person name="Zhu Y."/>
            <person name="Liu G."/>
            <person name="Chen Q."/>
            <person name="Chen Z."/>
            <person name="Lan J."/>
            <person name="Che J."/>
            <person name="Ge C."/>
            <person name="Shi H."/>
            <person name="Pan Z."/>
            <person name="Liu X."/>
        </authorList>
    </citation>
    <scope>NUCLEOTIDE SEQUENCE [LARGE SCALE GENOMIC DNA]</scope>
    <source>
        <strain evidence="3 4">DSM 8552</strain>
    </source>
</reference>
<dbReference type="Pfam" id="PF07676">
    <property type="entry name" value="PD40"/>
    <property type="match status" value="1"/>
</dbReference>
<evidence type="ECO:0000313" key="3">
    <source>
        <dbReference type="EMBL" id="KQL44530.1"/>
    </source>
</evidence>
<feature type="coiled-coil region" evidence="1">
    <location>
        <begin position="10"/>
        <end position="62"/>
    </location>
</feature>